<gene>
    <name evidence="1" type="ORF">HR057_06030</name>
</gene>
<proteinExistence type="predicted"/>
<keyword evidence="2" id="KW-1185">Reference proteome</keyword>
<dbReference type="Proteomes" id="UP000625804">
    <property type="component" value="Unassembled WGS sequence"/>
</dbReference>
<dbReference type="AlphaFoldDB" id="A0A8J8GD45"/>
<dbReference type="EMBL" id="JABTTE010000005">
    <property type="protein sequence ID" value="NSL51329.1"/>
    <property type="molecule type" value="Genomic_DNA"/>
</dbReference>
<organism evidence="1 2">
    <name type="scientific">Calidifontibacillus erzurumensis</name>
    <dbReference type="NCBI Taxonomy" id="2741433"/>
    <lineage>
        <taxon>Bacteria</taxon>
        <taxon>Bacillati</taxon>
        <taxon>Bacillota</taxon>
        <taxon>Bacilli</taxon>
        <taxon>Bacillales</taxon>
        <taxon>Bacillaceae</taxon>
        <taxon>Calidifontibacillus/Schinkia group</taxon>
        <taxon>Calidifontibacillus</taxon>
    </lineage>
</organism>
<evidence type="ECO:0000313" key="1">
    <source>
        <dbReference type="EMBL" id="NSL51329.1"/>
    </source>
</evidence>
<name>A0A8J8GD45_9BACI</name>
<comment type="caution">
    <text evidence="1">The sequence shown here is derived from an EMBL/GenBank/DDBJ whole genome shotgun (WGS) entry which is preliminary data.</text>
</comment>
<dbReference type="PROSITE" id="PS51257">
    <property type="entry name" value="PROKAR_LIPOPROTEIN"/>
    <property type="match status" value="1"/>
</dbReference>
<sequence length="183" mass="20844">MKLKDFIRFLAITLLTVSLLTGCNGKEDEAIAEAIQIAEATFNETKQEPTESSDLFSFYLPKEYKVKEKSEHNIILKKDNQEYILFVNPNEALDSEVLFNELQAAKKEVQETFKSKGRFGYLLITPVEGKNYEVIVGIGGVKMTTLSTVDDIARDTKKMMEIANSVEYDAKQKEEKEQTDKKQ</sequence>
<protein>
    <submittedName>
        <fullName evidence="1">Uncharacterized protein</fullName>
    </submittedName>
</protein>
<evidence type="ECO:0000313" key="2">
    <source>
        <dbReference type="Proteomes" id="UP000625804"/>
    </source>
</evidence>
<reference evidence="1" key="1">
    <citation type="submission" date="2020-06" db="EMBL/GenBank/DDBJ databases">
        <title>A novel thermopfilic bacterium from Erzurum, Turkey.</title>
        <authorList>
            <person name="Adiguzel A."/>
            <person name="Ay H."/>
            <person name="Baltaci M.O."/>
        </authorList>
    </citation>
    <scope>NUCLEOTIDE SEQUENCE</scope>
    <source>
        <strain evidence="1">P2</strain>
    </source>
</reference>
<accession>A0A8J8GD45</accession>